<gene>
    <name evidence="4" type="ORF">GGR23_003842</name>
</gene>
<dbReference type="Pfam" id="PF11800">
    <property type="entry name" value="RP-C_C"/>
    <property type="match status" value="1"/>
</dbReference>
<proteinExistence type="predicted"/>
<dbReference type="EMBL" id="JACIEZ010000010">
    <property type="protein sequence ID" value="MBB4066625.1"/>
    <property type="molecule type" value="Genomic_DNA"/>
</dbReference>
<comment type="caution">
    <text evidence="4">The sequence shown here is derived from an EMBL/GenBank/DDBJ whole genome shotgun (WGS) entry which is preliminary data.</text>
</comment>
<evidence type="ECO:0000256" key="1">
    <source>
        <dbReference type="SAM" id="MobiDB-lite"/>
    </source>
</evidence>
<evidence type="ECO:0000259" key="3">
    <source>
        <dbReference type="Pfam" id="PF11800"/>
    </source>
</evidence>
<keyword evidence="5" id="KW-1185">Reference proteome</keyword>
<dbReference type="Proteomes" id="UP000528286">
    <property type="component" value="Unassembled WGS sequence"/>
</dbReference>
<feature type="domain" description="Plasmid replication protein C C-terminal" evidence="3">
    <location>
        <begin position="294"/>
        <end position="394"/>
    </location>
</feature>
<organism evidence="4 5">
    <name type="scientific">Gellertiella hungarica</name>
    <dbReference type="NCBI Taxonomy" id="1572859"/>
    <lineage>
        <taxon>Bacteria</taxon>
        <taxon>Pseudomonadati</taxon>
        <taxon>Pseudomonadota</taxon>
        <taxon>Alphaproteobacteria</taxon>
        <taxon>Hyphomicrobiales</taxon>
        <taxon>Rhizobiaceae</taxon>
        <taxon>Gellertiella</taxon>
    </lineage>
</organism>
<evidence type="ECO:0000313" key="5">
    <source>
        <dbReference type="Proteomes" id="UP000528286"/>
    </source>
</evidence>
<sequence>MQPGLVTTPFGRRPMSLGQIAAQRSLPAVEEGKTIDKWKLYRALCEARQALGITDRALALLNALLSFHPHAVLSAEESLVVFPSNAQLSLRANGMAETTIRRHIALLVEKGLLQRKDSANGKRFARRDREGEVDQAYGFSLMPLLARADEIEAIAAGVVADRLALQRLREEITVCRRDISKLVAAALEEGLPGDWTGFTLAYQQIVSAMPRSLDAMAARDCLDRLETLRAQVLKAMENIALFKKEDGNDRHSGGHIQNSNTDSIHESEQLLEKEQGETPAEERKGMRAPPKVFPLGLVLSACPEILPYGPGGSIGSWRDLMTAAIVVRSMLGVSPSAYEAACHAMGPETAAVVMACILERAGHIQSAGGYLRNLTRKAEAGEFSVGPMLMALLRANGAGQRQRA</sequence>
<dbReference type="InterPro" id="IPR047611">
    <property type="entry name" value="RepABC_RepC"/>
</dbReference>
<feature type="domain" description="Plasmid replication protein C N-terminal" evidence="2">
    <location>
        <begin position="13"/>
        <end position="186"/>
    </location>
</feature>
<dbReference type="NCBIfam" id="NF010396">
    <property type="entry name" value="PRK13824.1"/>
    <property type="match status" value="1"/>
</dbReference>
<dbReference type="AlphaFoldDB" id="A0A7W6NMN3"/>
<dbReference type="RefSeq" id="WP_183367880.1">
    <property type="nucleotide sequence ID" value="NZ_JACIEZ010000010.1"/>
</dbReference>
<dbReference type="NCBIfam" id="NF040974">
    <property type="entry name" value="RepABC_RepC"/>
    <property type="match status" value="1"/>
</dbReference>
<accession>A0A7W6NMN3</accession>
<dbReference type="Gene3D" id="1.10.10.10">
    <property type="entry name" value="Winged helix-like DNA-binding domain superfamily/Winged helix DNA-binding domain"/>
    <property type="match status" value="1"/>
</dbReference>
<name>A0A7W6NMN3_9HYPH</name>
<dbReference type="InterPro" id="IPR036388">
    <property type="entry name" value="WH-like_DNA-bd_sf"/>
</dbReference>
<protein>
    <submittedName>
        <fullName evidence="4">Replication initiation protein RepC</fullName>
    </submittedName>
</protein>
<evidence type="ECO:0000259" key="2">
    <source>
        <dbReference type="Pfam" id="PF03428"/>
    </source>
</evidence>
<dbReference type="InterPro" id="IPR021760">
    <property type="entry name" value="RepC_C"/>
</dbReference>
<dbReference type="InterPro" id="IPR005090">
    <property type="entry name" value="RepC_N"/>
</dbReference>
<feature type="compositionally biased region" description="Basic and acidic residues" evidence="1">
    <location>
        <begin position="263"/>
        <end position="285"/>
    </location>
</feature>
<evidence type="ECO:0000313" key="4">
    <source>
        <dbReference type="EMBL" id="MBB4066625.1"/>
    </source>
</evidence>
<feature type="region of interest" description="Disordered" evidence="1">
    <location>
        <begin position="245"/>
        <end position="287"/>
    </location>
</feature>
<reference evidence="4 5" key="1">
    <citation type="submission" date="2020-08" db="EMBL/GenBank/DDBJ databases">
        <title>Genomic Encyclopedia of Type Strains, Phase IV (KMG-IV): sequencing the most valuable type-strain genomes for metagenomic binning, comparative biology and taxonomic classification.</title>
        <authorList>
            <person name="Goeker M."/>
        </authorList>
    </citation>
    <scope>NUCLEOTIDE SEQUENCE [LARGE SCALE GENOMIC DNA]</scope>
    <source>
        <strain evidence="4 5">DSM 29853</strain>
    </source>
</reference>
<dbReference type="Pfam" id="PF03428">
    <property type="entry name" value="RP-C"/>
    <property type="match status" value="1"/>
</dbReference>